<gene>
    <name evidence="2" type="ORF">JW984_15860</name>
</gene>
<accession>A0A9D8KHY8</accession>
<keyword evidence="1" id="KW-1133">Transmembrane helix</keyword>
<dbReference type="EMBL" id="JAFGIX010000086">
    <property type="protein sequence ID" value="MBN1574673.1"/>
    <property type="molecule type" value="Genomic_DNA"/>
</dbReference>
<reference evidence="2" key="1">
    <citation type="journal article" date="2021" name="Environ. Microbiol.">
        <title>Genomic characterization of three novel Desulfobacterota classes expand the metabolic and phylogenetic diversity of the phylum.</title>
        <authorList>
            <person name="Murphy C.L."/>
            <person name="Biggerstaff J."/>
            <person name="Eichhorn A."/>
            <person name="Ewing E."/>
            <person name="Shahan R."/>
            <person name="Soriano D."/>
            <person name="Stewart S."/>
            <person name="VanMol K."/>
            <person name="Walker R."/>
            <person name="Walters P."/>
            <person name="Elshahed M.S."/>
            <person name="Youssef N.H."/>
        </authorList>
    </citation>
    <scope>NUCLEOTIDE SEQUENCE</scope>
    <source>
        <strain evidence="2">Zod_Metabat.24</strain>
    </source>
</reference>
<reference evidence="2" key="2">
    <citation type="submission" date="2021-01" db="EMBL/GenBank/DDBJ databases">
        <authorList>
            <person name="Hahn C.R."/>
            <person name="Youssef N.H."/>
            <person name="Elshahed M."/>
        </authorList>
    </citation>
    <scope>NUCLEOTIDE SEQUENCE</scope>
    <source>
        <strain evidence="2">Zod_Metabat.24</strain>
    </source>
</reference>
<feature type="transmembrane region" description="Helical" evidence="1">
    <location>
        <begin position="183"/>
        <end position="201"/>
    </location>
</feature>
<proteinExistence type="predicted"/>
<evidence type="ECO:0000313" key="3">
    <source>
        <dbReference type="Proteomes" id="UP000809273"/>
    </source>
</evidence>
<comment type="caution">
    <text evidence="2">The sequence shown here is derived from an EMBL/GenBank/DDBJ whole genome shotgun (WGS) entry which is preliminary data.</text>
</comment>
<sequence length="236" mass="25094">MSSNKEQIFQEKFIVPVHRTGRITILVAIVCLFFPGLYLYLFHGLAPTIGPLMKALIAVWSFMVVMGILEPIIYFPILGLGGTYMSFLVGNVLNLRVPVSATAQQVVGTKEGTAEAEVVSTLGIAGSLIASELVMIVGILLLIPFIKEINDSGGAMEVALNQVLPALFGALGGVFLFRVPKLGIVPLGLGFIIAGIGLALGVKIPSSIVIPPMVVLSILAAWIMYKKGWVKGEGMM</sequence>
<name>A0A9D8KHY8_9DELT</name>
<feature type="transmembrane region" description="Helical" evidence="1">
    <location>
        <begin position="55"/>
        <end position="77"/>
    </location>
</feature>
<feature type="transmembrane region" description="Helical" evidence="1">
    <location>
        <begin position="208"/>
        <end position="225"/>
    </location>
</feature>
<evidence type="ECO:0000256" key="1">
    <source>
        <dbReference type="SAM" id="Phobius"/>
    </source>
</evidence>
<keyword evidence="1" id="KW-0812">Transmembrane</keyword>
<keyword evidence="1" id="KW-0472">Membrane</keyword>
<dbReference type="AlphaFoldDB" id="A0A9D8KHY8"/>
<feature type="transmembrane region" description="Helical" evidence="1">
    <location>
        <begin position="124"/>
        <end position="146"/>
    </location>
</feature>
<dbReference type="Proteomes" id="UP000809273">
    <property type="component" value="Unassembled WGS sequence"/>
</dbReference>
<feature type="transmembrane region" description="Helical" evidence="1">
    <location>
        <begin position="158"/>
        <end position="177"/>
    </location>
</feature>
<organism evidence="2 3">
    <name type="scientific">Candidatus Zymogenus saltonus</name>
    <dbReference type="NCBI Taxonomy" id="2844893"/>
    <lineage>
        <taxon>Bacteria</taxon>
        <taxon>Deltaproteobacteria</taxon>
        <taxon>Candidatus Zymogenia</taxon>
        <taxon>Candidatus Zymogeniales</taxon>
        <taxon>Candidatus Zymogenaceae</taxon>
        <taxon>Candidatus Zymogenus</taxon>
    </lineage>
</organism>
<evidence type="ECO:0000313" key="2">
    <source>
        <dbReference type="EMBL" id="MBN1574673.1"/>
    </source>
</evidence>
<feature type="transmembrane region" description="Helical" evidence="1">
    <location>
        <begin position="23"/>
        <end position="43"/>
    </location>
</feature>
<protein>
    <submittedName>
        <fullName evidence="2">Uncharacterized protein</fullName>
    </submittedName>
</protein>